<dbReference type="RefSeq" id="WP_211862456.1">
    <property type="nucleotide sequence ID" value="NZ_JAAEDM010000032.1"/>
</dbReference>
<protein>
    <submittedName>
        <fullName evidence="2">Uncharacterized protein</fullName>
    </submittedName>
</protein>
<feature type="transmembrane region" description="Helical" evidence="1">
    <location>
        <begin position="30"/>
        <end position="51"/>
    </location>
</feature>
<evidence type="ECO:0000256" key="1">
    <source>
        <dbReference type="SAM" id="Phobius"/>
    </source>
</evidence>
<feature type="transmembrane region" description="Helical" evidence="1">
    <location>
        <begin position="58"/>
        <end position="80"/>
    </location>
</feature>
<reference evidence="2" key="2">
    <citation type="journal article" date="2021" name="Syst. Appl. Microbiol.">
        <title>Roseomonas hellenica sp. nov., isolated from roots of wild-growing Alkanna tinctoria.</title>
        <authorList>
            <person name="Rat A."/>
            <person name="Naranjo H.D."/>
            <person name="Lebbe L."/>
            <person name="Cnockaert M."/>
            <person name="Krigas N."/>
            <person name="Grigoriadou K."/>
            <person name="Maloupa E."/>
            <person name="Willems A."/>
        </authorList>
    </citation>
    <scope>NUCLEOTIDE SEQUENCE</scope>
    <source>
        <strain evidence="2">LMG 31231</strain>
    </source>
</reference>
<reference evidence="2" key="1">
    <citation type="submission" date="2020-01" db="EMBL/GenBank/DDBJ databases">
        <authorList>
            <person name="Rat A."/>
        </authorList>
    </citation>
    <scope>NUCLEOTIDE SEQUENCE</scope>
    <source>
        <strain evidence="2">LMG 31231</strain>
    </source>
</reference>
<keyword evidence="1" id="KW-1133">Transmembrane helix</keyword>
<accession>A0A9X9WY51</accession>
<comment type="caution">
    <text evidence="2">The sequence shown here is derived from an EMBL/GenBank/DDBJ whole genome shotgun (WGS) entry which is preliminary data.</text>
</comment>
<organism evidence="2 3">
    <name type="scientific">Neoroseomonas soli</name>
    <dbReference type="NCBI Taxonomy" id="1081025"/>
    <lineage>
        <taxon>Bacteria</taxon>
        <taxon>Pseudomonadati</taxon>
        <taxon>Pseudomonadota</taxon>
        <taxon>Alphaproteobacteria</taxon>
        <taxon>Acetobacterales</taxon>
        <taxon>Acetobacteraceae</taxon>
        <taxon>Neoroseomonas</taxon>
    </lineage>
</organism>
<gene>
    <name evidence="2" type="ORF">GXW76_12940</name>
</gene>
<name>A0A9X9WY51_9PROT</name>
<dbReference type="EMBL" id="JAAEDM010000032">
    <property type="protein sequence ID" value="MBR0672080.1"/>
    <property type="molecule type" value="Genomic_DNA"/>
</dbReference>
<evidence type="ECO:0000313" key="3">
    <source>
        <dbReference type="Proteomes" id="UP001138751"/>
    </source>
</evidence>
<dbReference type="AlphaFoldDB" id="A0A9X9WY51"/>
<evidence type="ECO:0000313" key="2">
    <source>
        <dbReference type="EMBL" id="MBR0672080.1"/>
    </source>
</evidence>
<keyword evidence="1" id="KW-0472">Membrane</keyword>
<dbReference type="Proteomes" id="UP001138751">
    <property type="component" value="Unassembled WGS sequence"/>
</dbReference>
<proteinExistence type="predicted"/>
<keyword evidence="1" id="KW-0812">Transmembrane</keyword>
<keyword evidence="3" id="KW-1185">Reference proteome</keyword>
<sequence length="130" mass="14166">METTHDTEAGFHGFEFGPWWNGQGRLAPLYWGWGVAASLVLSLVIAVPPLMGWVGAGWVLFGIVVLMVYTGWICICVWRSADNIDNPTPLGIDRAFWSALARVLTVGWALNAAGLSLLLLQMVMLPPIQG</sequence>
<feature type="transmembrane region" description="Helical" evidence="1">
    <location>
        <begin position="100"/>
        <end position="120"/>
    </location>
</feature>